<feature type="non-terminal residue" evidence="2">
    <location>
        <position position="131"/>
    </location>
</feature>
<protein>
    <submittedName>
        <fullName evidence="2">Uncharacterized protein</fullName>
    </submittedName>
</protein>
<reference evidence="2" key="1">
    <citation type="submission" date="2024-02" db="EMBL/GenBank/DDBJ databases">
        <authorList>
            <consortium name="ELIXIR-Norway"/>
            <consortium name="Elixir Norway"/>
        </authorList>
    </citation>
    <scope>NUCLEOTIDE SEQUENCE</scope>
</reference>
<proteinExistence type="predicted"/>
<keyword evidence="3" id="KW-1185">Reference proteome</keyword>
<gene>
    <name evidence="2" type="ORF">CSSPTR1EN2_LOCUS5782</name>
</gene>
<evidence type="ECO:0000256" key="1">
    <source>
        <dbReference type="SAM" id="MobiDB-lite"/>
    </source>
</evidence>
<feature type="non-terminal residue" evidence="2">
    <location>
        <position position="1"/>
    </location>
</feature>
<feature type="compositionally biased region" description="Polar residues" evidence="1">
    <location>
        <begin position="118"/>
        <end position="131"/>
    </location>
</feature>
<sequence length="131" mass="13676">MGTTRPDAGSAENFVKIDHDIPLHVARLFKEANPSKPTHFCLLTSAGSSATSSFLYPKTKGEKPRMAEGVFATICKVLNPLTGGRAGSGISRVAKATTKVAEKGIGGDAQQPDDSGCVRQSSNNQTCRGAV</sequence>
<dbReference type="Proteomes" id="UP001497512">
    <property type="component" value="Chromosome 13"/>
</dbReference>
<accession>A0ABP0TNM1</accession>
<dbReference type="EMBL" id="OZ019905">
    <property type="protein sequence ID" value="CAK9201188.1"/>
    <property type="molecule type" value="Genomic_DNA"/>
</dbReference>
<organism evidence="2 3">
    <name type="scientific">Sphagnum troendelagicum</name>
    <dbReference type="NCBI Taxonomy" id="128251"/>
    <lineage>
        <taxon>Eukaryota</taxon>
        <taxon>Viridiplantae</taxon>
        <taxon>Streptophyta</taxon>
        <taxon>Embryophyta</taxon>
        <taxon>Bryophyta</taxon>
        <taxon>Sphagnophytina</taxon>
        <taxon>Sphagnopsida</taxon>
        <taxon>Sphagnales</taxon>
        <taxon>Sphagnaceae</taxon>
        <taxon>Sphagnum</taxon>
    </lineage>
</organism>
<dbReference type="PANTHER" id="PTHR14097:SF7">
    <property type="entry name" value="OXIDOREDUCTASE HTATIP2"/>
    <property type="match status" value="1"/>
</dbReference>
<dbReference type="Gene3D" id="3.40.50.720">
    <property type="entry name" value="NAD(P)-binding Rossmann-like Domain"/>
    <property type="match status" value="1"/>
</dbReference>
<evidence type="ECO:0000313" key="3">
    <source>
        <dbReference type="Proteomes" id="UP001497512"/>
    </source>
</evidence>
<name>A0ABP0TNM1_9BRYO</name>
<evidence type="ECO:0000313" key="2">
    <source>
        <dbReference type="EMBL" id="CAK9201188.1"/>
    </source>
</evidence>
<feature type="region of interest" description="Disordered" evidence="1">
    <location>
        <begin position="103"/>
        <end position="131"/>
    </location>
</feature>
<dbReference type="PANTHER" id="PTHR14097">
    <property type="entry name" value="OXIDOREDUCTASE HTATIP2"/>
    <property type="match status" value="1"/>
</dbReference>